<feature type="domain" description="CSC1/OSCA1-like cytosolic" evidence="11">
    <location>
        <begin position="201"/>
        <end position="375"/>
    </location>
</feature>
<dbReference type="OrthoDB" id="1076608at2759"/>
<feature type="transmembrane region" description="Helical" evidence="7">
    <location>
        <begin position="156"/>
        <end position="176"/>
    </location>
</feature>
<accession>A0A1Y2FV83</accession>
<dbReference type="InterPro" id="IPR022257">
    <property type="entry name" value="PHM7_ext"/>
</dbReference>
<feature type="transmembrane region" description="Helical" evidence="7">
    <location>
        <begin position="481"/>
        <end position="508"/>
    </location>
</feature>
<feature type="transmembrane region" description="Helical" evidence="7">
    <location>
        <begin position="92"/>
        <end position="117"/>
    </location>
</feature>
<feature type="transmembrane region" description="Helical" evidence="7">
    <location>
        <begin position="673"/>
        <end position="693"/>
    </location>
</feature>
<dbReference type="GO" id="GO:0005886">
    <property type="term" value="C:plasma membrane"/>
    <property type="evidence" value="ECO:0007669"/>
    <property type="project" value="TreeGrafter"/>
</dbReference>
<dbReference type="InterPro" id="IPR027815">
    <property type="entry name" value="CSC1/OSCA1-like_cyt"/>
</dbReference>
<sequence>MNEQVDNLAGTSLKGFLASLVSSIVFAAIFLIAFILLRTKLRRFYEPRANIETLPEEKKIEPLSRRPWAWLPPVLVLFLHKKRIIEKSGMDAYYFIRFIGMVLVIFAPALLLTWPILLPLNRVGGIGSNPPSDITPVKGLDQYSFSNVDRSNTDRYWAHLVLAWLFVIWICIVVTYELHHFVRTRQNWLLSPKHRQKASATTILVTGIPKHLLDTKSLRELFSPLPGGVKNIWLNRKFAGLLNTINQRDAISRRLEGAVVMLQQRAHKKQSTQDLQRPQHRLPIASWMFSFPNWMLIGKKVDTIDWCKAELARLNPEILEKQANPNDFEPMNSAFIQFHRQISAHMAVQSVSYHKAMAMTPSYLELSPQDVLWDNMQMLWWERYIWIVGVWGLVVALVISYVIPVTFIGSLSHLTSLIELLPFLEFLNNAPSWTQGLITGLLPTLLIAIILALVPLLMRLGGRLQGWPNKSVVSLKVQNMYFLFLFVQVFLVVTISSGVTALIDTAIANPSQIPQLLATNLPKASNFFYSYLLLQGISGSAGDLLSLWSLFIFYFNKMSDSTPRSKWKQQNTLRNLTWGTKFPSVTNFAAIGIIYSIIAPLIMLFVIVAFILFAISNCYNFYYVYDFATDTGGLSYPTALMQLFTGVYFLELCLTGLFFLVRNADGSGVPCKIQGILMVVLLVLTIVFQVMVYRTYRPLAEFLPLDLNKDTREIADGEEALLSRSATDTQDGSYDENKETRHDANIAEMDIESSVSREEREVLLLEAFKHEALRRREPVLWIPRDALGVGEEQIEGLPEGVHATLQGAFLDEKGKARYEEGVFPPDYVRSDDFLL</sequence>
<evidence type="ECO:0000259" key="10">
    <source>
        <dbReference type="Pfam" id="PF13967"/>
    </source>
</evidence>
<keyword evidence="13" id="KW-1185">Reference proteome</keyword>
<evidence type="ECO:0000256" key="7">
    <source>
        <dbReference type="SAM" id="Phobius"/>
    </source>
</evidence>
<comment type="caution">
    <text evidence="12">The sequence shown here is derived from an EMBL/GenBank/DDBJ whole genome shotgun (WGS) entry which is preliminary data.</text>
</comment>
<evidence type="ECO:0000256" key="1">
    <source>
        <dbReference type="ARBA" id="ARBA00004141"/>
    </source>
</evidence>
<evidence type="ECO:0000256" key="2">
    <source>
        <dbReference type="ARBA" id="ARBA00007779"/>
    </source>
</evidence>
<evidence type="ECO:0000313" key="12">
    <source>
        <dbReference type="EMBL" id="ORY87096.1"/>
    </source>
</evidence>
<feature type="transmembrane region" description="Helical" evidence="7">
    <location>
        <begin position="16"/>
        <end position="37"/>
    </location>
</feature>
<dbReference type="GeneID" id="63785200"/>
<feature type="domain" description="CSC1/OSCA1-like N-terminal transmembrane" evidence="10">
    <location>
        <begin position="16"/>
        <end position="177"/>
    </location>
</feature>
<keyword evidence="6 7" id="KW-0472">Membrane</keyword>
<feature type="transmembrane region" description="Helical" evidence="7">
    <location>
        <begin position="643"/>
        <end position="661"/>
    </location>
</feature>
<dbReference type="Pfam" id="PF13967">
    <property type="entry name" value="RSN1_TM"/>
    <property type="match status" value="1"/>
</dbReference>
<dbReference type="PANTHER" id="PTHR13018:SF20">
    <property type="entry name" value="SPORULATION-SPECIFIC PROTEIN 75"/>
    <property type="match status" value="1"/>
</dbReference>
<dbReference type="InterPro" id="IPR032880">
    <property type="entry name" value="CSC1/OSCA1-like_N"/>
</dbReference>
<dbReference type="GO" id="GO:0005227">
    <property type="term" value="F:calcium-activated cation channel activity"/>
    <property type="evidence" value="ECO:0007669"/>
    <property type="project" value="InterPro"/>
</dbReference>
<organism evidence="12 13">
    <name type="scientific">Protomyces lactucae-debilis</name>
    <dbReference type="NCBI Taxonomy" id="2754530"/>
    <lineage>
        <taxon>Eukaryota</taxon>
        <taxon>Fungi</taxon>
        <taxon>Dikarya</taxon>
        <taxon>Ascomycota</taxon>
        <taxon>Taphrinomycotina</taxon>
        <taxon>Taphrinomycetes</taxon>
        <taxon>Taphrinales</taxon>
        <taxon>Protomycetaceae</taxon>
        <taxon>Protomyces</taxon>
    </lineage>
</organism>
<evidence type="ECO:0000259" key="11">
    <source>
        <dbReference type="Pfam" id="PF14703"/>
    </source>
</evidence>
<evidence type="ECO:0000256" key="6">
    <source>
        <dbReference type="ARBA" id="ARBA00023136"/>
    </source>
</evidence>
<dbReference type="AlphaFoldDB" id="A0A1Y2FV83"/>
<dbReference type="PANTHER" id="PTHR13018">
    <property type="entry name" value="PROBABLE MEMBRANE PROTEIN DUF221-RELATED"/>
    <property type="match status" value="1"/>
</dbReference>
<feature type="transmembrane region" description="Helical" evidence="7">
    <location>
        <begin position="384"/>
        <end position="412"/>
    </location>
</feature>
<feature type="transmembrane region" description="Helical" evidence="7">
    <location>
        <begin position="601"/>
        <end position="622"/>
    </location>
</feature>
<feature type="domain" description="10TM putative phosphate transporter extracellular tail" evidence="9">
    <location>
        <begin position="757"/>
        <end position="819"/>
    </location>
</feature>
<evidence type="ECO:0000259" key="9">
    <source>
        <dbReference type="Pfam" id="PF12621"/>
    </source>
</evidence>
<comment type="similarity">
    <text evidence="2">Belongs to the CSC1 (TC 1.A.17) family.</text>
</comment>
<keyword evidence="5 7" id="KW-1133">Transmembrane helix</keyword>
<dbReference type="RefSeq" id="XP_040727952.1">
    <property type="nucleotide sequence ID" value="XM_040868601.1"/>
</dbReference>
<dbReference type="InterPro" id="IPR003864">
    <property type="entry name" value="CSC1/OSCA1-like_7TM"/>
</dbReference>
<dbReference type="Pfam" id="PF14703">
    <property type="entry name" value="PHM7_cyt"/>
    <property type="match status" value="1"/>
</dbReference>
<protein>
    <recommendedName>
        <fullName evidence="14">DUF221-domain-containing protein</fullName>
    </recommendedName>
</protein>
<dbReference type="OMA" id="FVQFNHQ"/>
<keyword evidence="3" id="KW-0813">Transport</keyword>
<dbReference type="STRING" id="56484.A0A1Y2FV83"/>
<gene>
    <name evidence="12" type="ORF">BCR37DRAFT_376481</name>
</gene>
<feature type="domain" description="CSC1/OSCA1-like 7TM region" evidence="8">
    <location>
        <begin position="389"/>
        <end position="658"/>
    </location>
</feature>
<comment type="subcellular location">
    <subcellularLocation>
        <location evidence="1">Membrane</location>
        <topology evidence="1">Multi-pass membrane protein</topology>
    </subcellularLocation>
</comment>
<evidence type="ECO:0000256" key="5">
    <source>
        <dbReference type="ARBA" id="ARBA00022989"/>
    </source>
</evidence>
<dbReference type="Pfam" id="PF12621">
    <property type="entry name" value="PHM7_ext"/>
    <property type="match status" value="1"/>
</dbReference>
<feature type="transmembrane region" description="Helical" evidence="7">
    <location>
        <begin position="432"/>
        <end position="460"/>
    </location>
</feature>
<feature type="transmembrane region" description="Helical" evidence="7">
    <location>
        <begin position="528"/>
        <end position="555"/>
    </location>
</feature>
<evidence type="ECO:0008006" key="14">
    <source>
        <dbReference type="Google" id="ProtNLM"/>
    </source>
</evidence>
<reference evidence="12 13" key="1">
    <citation type="submission" date="2016-07" db="EMBL/GenBank/DDBJ databases">
        <title>Pervasive Adenine N6-methylation of Active Genes in Fungi.</title>
        <authorList>
            <consortium name="DOE Joint Genome Institute"/>
            <person name="Mondo S.J."/>
            <person name="Dannebaum R.O."/>
            <person name="Kuo R.C."/>
            <person name="Labutti K."/>
            <person name="Haridas S."/>
            <person name="Kuo A."/>
            <person name="Salamov A."/>
            <person name="Ahrendt S.R."/>
            <person name="Lipzen A."/>
            <person name="Sullivan W."/>
            <person name="Andreopoulos W.B."/>
            <person name="Clum A."/>
            <person name="Lindquist E."/>
            <person name="Daum C."/>
            <person name="Ramamoorthy G.K."/>
            <person name="Gryganskyi A."/>
            <person name="Culley D."/>
            <person name="Magnuson J.K."/>
            <person name="James T.Y."/>
            <person name="O'Malley M.A."/>
            <person name="Stajich J.E."/>
            <person name="Spatafora J.W."/>
            <person name="Visel A."/>
            <person name="Grigoriev I.V."/>
        </authorList>
    </citation>
    <scope>NUCLEOTIDE SEQUENCE [LARGE SCALE GENOMIC DNA]</scope>
    <source>
        <strain evidence="12 13">12-1054</strain>
    </source>
</reference>
<evidence type="ECO:0000256" key="3">
    <source>
        <dbReference type="ARBA" id="ARBA00022448"/>
    </source>
</evidence>
<dbReference type="Pfam" id="PF02714">
    <property type="entry name" value="RSN1_7TM"/>
    <property type="match status" value="1"/>
</dbReference>
<evidence type="ECO:0000259" key="8">
    <source>
        <dbReference type="Pfam" id="PF02714"/>
    </source>
</evidence>
<dbReference type="EMBL" id="MCFI01000002">
    <property type="protein sequence ID" value="ORY87096.1"/>
    <property type="molecule type" value="Genomic_DNA"/>
</dbReference>
<dbReference type="InterPro" id="IPR045122">
    <property type="entry name" value="Csc1-like"/>
</dbReference>
<proteinExistence type="inferred from homology"/>
<evidence type="ECO:0000256" key="4">
    <source>
        <dbReference type="ARBA" id="ARBA00022692"/>
    </source>
</evidence>
<dbReference type="Proteomes" id="UP000193685">
    <property type="component" value="Unassembled WGS sequence"/>
</dbReference>
<name>A0A1Y2FV83_PROLT</name>
<keyword evidence="4 7" id="KW-0812">Transmembrane</keyword>
<evidence type="ECO:0000313" key="13">
    <source>
        <dbReference type="Proteomes" id="UP000193685"/>
    </source>
</evidence>